<sequence>MAETKESTGTLDTKVVKDQEHIMRIPHDEGFLQSTLPRIAGVIPFAAWFIVVNEFCERFAFYGGSLTFQNYIENPEQTALQRATLERQPGALDKGQSTATALSNYFMFWAYFTPLIGATVADQYWGKYKTILTFSIIYMVGWIILCTSSIPNGYMEDGTPTWGGFAFPGYVISITIIGLGTGGIKSVVSPMCADQIPKESYMIEKNGKQYIVDPDLTVQHLYNWFYWAINIGSLIGQTVCTTLERSAFWKAYLLPSCMFLLSICIFYSGRKRYVHVPPEGSVILKAYQCIRYSLVRKRKYKATVQPNSKNFAFLDYADSIPGETQEEVAQRKWTDAFPSELRQTLKACSIYPLLTIYWVCYSQMTNNLISQASQMQRPSWMSNDLINIMDPLILVLIIPIFDYGIYPYLSRKNIHFGYMKRISIGFFLGGASMAVAAIVQKKIYEAPPGFDHPGDVANEISVWWQIPSYVLIATSEVFASIGSLEYSYTHAPTSMKCLISALSLLPNAGAALIGIFLSPAAKDPNMHWMYAGTAIAAGISTVIFYLLFRKFDVEDKEMLDAARALGVPNQKTAAEKAEAEERL</sequence>
<name>A0A0L0HFG8_SPIPD</name>
<feature type="transmembrane region" description="Helical" evidence="7">
    <location>
        <begin position="251"/>
        <end position="269"/>
    </location>
</feature>
<comment type="subcellular location">
    <subcellularLocation>
        <location evidence="1 6">Membrane</location>
        <topology evidence="1 6">Multi-pass membrane protein</topology>
    </subcellularLocation>
</comment>
<evidence type="ECO:0008006" key="10">
    <source>
        <dbReference type="Google" id="ProtNLM"/>
    </source>
</evidence>
<dbReference type="eggNOG" id="KOG1237">
    <property type="taxonomic scope" value="Eukaryota"/>
</dbReference>
<feature type="transmembrane region" description="Helical" evidence="7">
    <location>
        <begin position="162"/>
        <end position="181"/>
    </location>
</feature>
<feature type="transmembrane region" description="Helical" evidence="7">
    <location>
        <begin position="527"/>
        <end position="548"/>
    </location>
</feature>
<dbReference type="GO" id="GO:0022857">
    <property type="term" value="F:transmembrane transporter activity"/>
    <property type="evidence" value="ECO:0007669"/>
    <property type="project" value="InterPro"/>
</dbReference>
<reference evidence="8 9" key="1">
    <citation type="submission" date="2009-08" db="EMBL/GenBank/DDBJ databases">
        <title>The Genome Sequence of Spizellomyces punctatus strain DAOM BR117.</title>
        <authorList>
            <consortium name="The Broad Institute Genome Sequencing Platform"/>
            <person name="Russ C."/>
            <person name="Cuomo C."/>
            <person name="Shea T."/>
            <person name="Young S.K."/>
            <person name="Zeng Q."/>
            <person name="Koehrsen M."/>
            <person name="Haas B."/>
            <person name="Borodovsky M."/>
            <person name="Guigo R."/>
            <person name="Alvarado L."/>
            <person name="Berlin A."/>
            <person name="Bochicchio J."/>
            <person name="Borenstein D."/>
            <person name="Chapman S."/>
            <person name="Chen Z."/>
            <person name="Engels R."/>
            <person name="Freedman E."/>
            <person name="Gellesch M."/>
            <person name="Goldberg J."/>
            <person name="Griggs A."/>
            <person name="Gujja S."/>
            <person name="Heiman D."/>
            <person name="Hepburn T."/>
            <person name="Howarth C."/>
            <person name="Jen D."/>
            <person name="Larson L."/>
            <person name="Lewis B."/>
            <person name="Mehta T."/>
            <person name="Park D."/>
            <person name="Pearson M."/>
            <person name="Roberts A."/>
            <person name="Saif S."/>
            <person name="Shenoy N."/>
            <person name="Sisk P."/>
            <person name="Stolte C."/>
            <person name="Sykes S."/>
            <person name="Thomson T."/>
            <person name="Walk T."/>
            <person name="White J."/>
            <person name="Yandava C."/>
            <person name="Burger G."/>
            <person name="Gray M.W."/>
            <person name="Holland P.W.H."/>
            <person name="King N."/>
            <person name="Lang F.B.F."/>
            <person name="Roger A.J."/>
            <person name="Ruiz-Trillo I."/>
            <person name="Lander E."/>
            <person name="Nusbaum C."/>
        </authorList>
    </citation>
    <scope>NUCLEOTIDE SEQUENCE [LARGE SCALE GENOMIC DNA]</scope>
    <source>
        <strain evidence="8 9">DAOM BR117</strain>
    </source>
</reference>
<dbReference type="InParanoid" id="A0A0L0HFG8"/>
<evidence type="ECO:0000256" key="4">
    <source>
        <dbReference type="ARBA" id="ARBA00022989"/>
    </source>
</evidence>
<dbReference type="InterPro" id="IPR018456">
    <property type="entry name" value="PTR2_symporter_CS"/>
</dbReference>
<feature type="transmembrane region" description="Helical" evidence="7">
    <location>
        <begin position="106"/>
        <end position="125"/>
    </location>
</feature>
<organism evidence="8 9">
    <name type="scientific">Spizellomyces punctatus (strain DAOM BR117)</name>
    <dbReference type="NCBI Taxonomy" id="645134"/>
    <lineage>
        <taxon>Eukaryota</taxon>
        <taxon>Fungi</taxon>
        <taxon>Fungi incertae sedis</taxon>
        <taxon>Chytridiomycota</taxon>
        <taxon>Chytridiomycota incertae sedis</taxon>
        <taxon>Chytridiomycetes</taxon>
        <taxon>Spizellomycetales</taxon>
        <taxon>Spizellomycetaceae</taxon>
        <taxon>Spizellomyces</taxon>
    </lineage>
</organism>
<dbReference type="FunCoup" id="A0A0L0HFG8">
    <property type="interactions" value="270"/>
</dbReference>
<dbReference type="RefSeq" id="XP_016608255.1">
    <property type="nucleotide sequence ID" value="XM_016752786.1"/>
</dbReference>
<comment type="similarity">
    <text evidence="2 6">Belongs to the major facilitator superfamily. Proton-dependent oligopeptide transporter (POT/PTR) (TC 2.A.17) family.</text>
</comment>
<evidence type="ECO:0000256" key="6">
    <source>
        <dbReference type="RuleBase" id="RU003755"/>
    </source>
</evidence>
<feature type="transmembrane region" description="Helical" evidence="7">
    <location>
        <begin position="498"/>
        <end position="521"/>
    </location>
</feature>
<dbReference type="PROSITE" id="PS01023">
    <property type="entry name" value="PTR2_2"/>
    <property type="match status" value="1"/>
</dbReference>
<dbReference type="InterPro" id="IPR000109">
    <property type="entry name" value="POT_fam"/>
</dbReference>
<dbReference type="Gene3D" id="1.20.1250.20">
    <property type="entry name" value="MFS general substrate transporter like domains"/>
    <property type="match status" value="1"/>
</dbReference>
<feature type="transmembrane region" description="Helical" evidence="7">
    <location>
        <begin position="385"/>
        <end position="406"/>
    </location>
</feature>
<evidence type="ECO:0000256" key="5">
    <source>
        <dbReference type="ARBA" id="ARBA00023136"/>
    </source>
</evidence>
<evidence type="ECO:0000313" key="8">
    <source>
        <dbReference type="EMBL" id="KND00216.1"/>
    </source>
</evidence>
<dbReference type="InterPro" id="IPR036259">
    <property type="entry name" value="MFS_trans_sf"/>
</dbReference>
<proteinExistence type="inferred from homology"/>
<dbReference type="GO" id="GO:0016020">
    <property type="term" value="C:membrane"/>
    <property type="evidence" value="ECO:0007669"/>
    <property type="project" value="UniProtKB-SubCell"/>
</dbReference>
<dbReference type="OMA" id="WIQIWNN"/>
<protein>
    <recommendedName>
        <fullName evidence="10">Amino acid/peptide transporter (Peptide:H+ symporter)</fullName>
    </recommendedName>
</protein>
<dbReference type="PANTHER" id="PTHR11654">
    <property type="entry name" value="OLIGOPEPTIDE TRANSPORTER-RELATED"/>
    <property type="match status" value="1"/>
</dbReference>
<evidence type="ECO:0000256" key="1">
    <source>
        <dbReference type="ARBA" id="ARBA00004141"/>
    </source>
</evidence>
<accession>A0A0L0HFG8</accession>
<keyword evidence="4 7" id="KW-1133">Transmembrane helix</keyword>
<dbReference type="Proteomes" id="UP000053201">
    <property type="component" value="Unassembled WGS sequence"/>
</dbReference>
<dbReference type="SUPFAM" id="SSF103473">
    <property type="entry name" value="MFS general substrate transporter"/>
    <property type="match status" value="1"/>
</dbReference>
<gene>
    <name evidence="8" type="ORF">SPPG_04551</name>
</gene>
<dbReference type="OrthoDB" id="8904098at2759"/>
<evidence type="ECO:0000256" key="3">
    <source>
        <dbReference type="ARBA" id="ARBA00022692"/>
    </source>
</evidence>
<evidence type="ECO:0000256" key="7">
    <source>
        <dbReference type="SAM" id="Phobius"/>
    </source>
</evidence>
<feature type="transmembrane region" description="Helical" evidence="7">
    <location>
        <begin position="466"/>
        <end position="486"/>
    </location>
</feature>
<dbReference type="GO" id="GO:0006857">
    <property type="term" value="P:oligopeptide transport"/>
    <property type="evidence" value="ECO:0007669"/>
    <property type="project" value="InterPro"/>
</dbReference>
<feature type="transmembrane region" description="Helical" evidence="7">
    <location>
        <begin position="418"/>
        <end position="439"/>
    </location>
</feature>
<evidence type="ECO:0000313" key="9">
    <source>
        <dbReference type="Proteomes" id="UP000053201"/>
    </source>
</evidence>
<keyword evidence="6" id="KW-0813">Transport</keyword>
<dbReference type="EMBL" id="KQ257456">
    <property type="protein sequence ID" value="KND00216.1"/>
    <property type="molecule type" value="Genomic_DNA"/>
</dbReference>
<keyword evidence="9" id="KW-1185">Reference proteome</keyword>
<feature type="transmembrane region" description="Helical" evidence="7">
    <location>
        <begin position="224"/>
        <end position="244"/>
    </location>
</feature>
<feature type="transmembrane region" description="Helical" evidence="7">
    <location>
        <begin position="131"/>
        <end position="150"/>
    </location>
</feature>
<keyword evidence="5 7" id="KW-0472">Membrane</keyword>
<dbReference type="Pfam" id="PF00854">
    <property type="entry name" value="PTR2"/>
    <property type="match status" value="1"/>
</dbReference>
<dbReference type="GeneID" id="27687994"/>
<dbReference type="AlphaFoldDB" id="A0A0L0HFG8"/>
<evidence type="ECO:0000256" key="2">
    <source>
        <dbReference type="ARBA" id="ARBA00005982"/>
    </source>
</evidence>
<keyword evidence="3 6" id="KW-0812">Transmembrane</keyword>
<dbReference type="VEuPathDB" id="FungiDB:SPPG_04551"/>